<name>W4FR58_APHAT</name>
<gene>
    <name evidence="2" type="ORF">H257_14926</name>
</gene>
<dbReference type="GeneID" id="20816922"/>
<dbReference type="AlphaFoldDB" id="W4FR58"/>
<evidence type="ECO:0000256" key="1">
    <source>
        <dbReference type="SAM" id="MobiDB-lite"/>
    </source>
</evidence>
<organism evidence="2">
    <name type="scientific">Aphanomyces astaci</name>
    <name type="common">Crayfish plague agent</name>
    <dbReference type="NCBI Taxonomy" id="112090"/>
    <lineage>
        <taxon>Eukaryota</taxon>
        <taxon>Sar</taxon>
        <taxon>Stramenopiles</taxon>
        <taxon>Oomycota</taxon>
        <taxon>Saprolegniomycetes</taxon>
        <taxon>Saprolegniales</taxon>
        <taxon>Verrucalvaceae</taxon>
        <taxon>Aphanomyces</taxon>
    </lineage>
</organism>
<reference evidence="2" key="1">
    <citation type="submission" date="2013-12" db="EMBL/GenBank/DDBJ databases">
        <title>The Genome Sequence of Aphanomyces astaci APO3.</title>
        <authorList>
            <consortium name="The Broad Institute Genomics Platform"/>
            <person name="Russ C."/>
            <person name="Tyler B."/>
            <person name="van West P."/>
            <person name="Dieguez-Uribeondo J."/>
            <person name="Young S.K."/>
            <person name="Zeng Q."/>
            <person name="Gargeya S."/>
            <person name="Fitzgerald M."/>
            <person name="Abouelleil A."/>
            <person name="Alvarado L."/>
            <person name="Chapman S.B."/>
            <person name="Gainer-Dewar J."/>
            <person name="Goldberg J."/>
            <person name="Griggs A."/>
            <person name="Gujja S."/>
            <person name="Hansen M."/>
            <person name="Howarth C."/>
            <person name="Imamovic A."/>
            <person name="Ireland A."/>
            <person name="Larimer J."/>
            <person name="McCowan C."/>
            <person name="Murphy C."/>
            <person name="Pearson M."/>
            <person name="Poon T.W."/>
            <person name="Priest M."/>
            <person name="Roberts A."/>
            <person name="Saif S."/>
            <person name="Shea T."/>
            <person name="Sykes S."/>
            <person name="Wortman J."/>
            <person name="Nusbaum C."/>
            <person name="Birren B."/>
        </authorList>
    </citation>
    <scope>NUCLEOTIDE SEQUENCE [LARGE SCALE GENOMIC DNA]</scope>
    <source>
        <strain evidence="2">APO3</strain>
    </source>
</reference>
<dbReference type="VEuPathDB" id="FungiDB:H257_14926"/>
<dbReference type="EMBL" id="KI913177">
    <property type="protein sequence ID" value="ETV69299.1"/>
    <property type="molecule type" value="Genomic_DNA"/>
</dbReference>
<protein>
    <submittedName>
        <fullName evidence="2">Uncharacterized protein</fullName>
    </submittedName>
</protein>
<proteinExistence type="predicted"/>
<accession>W4FR58</accession>
<feature type="region of interest" description="Disordered" evidence="1">
    <location>
        <begin position="21"/>
        <end position="43"/>
    </location>
</feature>
<evidence type="ECO:0000313" key="2">
    <source>
        <dbReference type="EMBL" id="ETV69299.1"/>
    </source>
</evidence>
<sequence length="116" mass="12514">MSTLYNVYVLGDQEMAFAVPTSQRGGSSPPWPLSSSSCTPTRNTRSVLDGVGAPVRQVQVAAVSTAHLTLPFLGLGYVTSHKEEALRRHLFVLISMRTLEFQTSSRARSSAAMDAT</sequence>
<dbReference type="RefSeq" id="XP_009841156.1">
    <property type="nucleotide sequence ID" value="XM_009842854.1"/>
</dbReference>